<name>A0ABP0D0Y9_9PEZI</name>
<protein>
    <recommendedName>
        <fullName evidence="1">PPM-type phosphatase domain-containing protein</fullName>
    </recommendedName>
</protein>
<feature type="domain" description="PPM-type phosphatase" evidence="1">
    <location>
        <begin position="106"/>
        <end position="415"/>
    </location>
</feature>
<dbReference type="PANTHER" id="PTHR13832:SF792">
    <property type="entry name" value="GM14286P"/>
    <property type="match status" value="1"/>
</dbReference>
<evidence type="ECO:0000313" key="2">
    <source>
        <dbReference type="EMBL" id="CAK7238075.1"/>
    </source>
</evidence>
<dbReference type="Gene3D" id="3.60.40.10">
    <property type="entry name" value="PPM-type phosphatase domain"/>
    <property type="match status" value="1"/>
</dbReference>
<reference evidence="2 3" key="1">
    <citation type="submission" date="2024-01" db="EMBL/GenBank/DDBJ databases">
        <authorList>
            <person name="Allen C."/>
            <person name="Tagirdzhanova G."/>
        </authorList>
    </citation>
    <scope>NUCLEOTIDE SEQUENCE [LARGE SCALE GENOMIC DNA]</scope>
</reference>
<proteinExistence type="predicted"/>
<dbReference type="EMBL" id="CAWUHD010000205">
    <property type="protein sequence ID" value="CAK7238075.1"/>
    <property type="molecule type" value="Genomic_DNA"/>
</dbReference>
<keyword evidence="3" id="KW-1185">Reference proteome</keyword>
<dbReference type="Pfam" id="PF00481">
    <property type="entry name" value="PP2C"/>
    <property type="match status" value="1"/>
</dbReference>
<comment type="caution">
    <text evidence="2">The sequence shown here is derived from an EMBL/GenBank/DDBJ whole genome shotgun (WGS) entry which is preliminary data.</text>
</comment>
<accession>A0ABP0D0Y9</accession>
<dbReference type="Proteomes" id="UP001642482">
    <property type="component" value="Unassembled WGS sequence"/>
</dbReference>
<evidence type="ECO:0000313" key="3">
    <source>
        <dbReference type="Proteomes" id="UP001642482"/>
    </source>
</evidence>
<dbReference type="InterPro" id="IPR036457">
    <property type="entry name" value="PPM-type-like_dom_sf"/>
</dbReference>
<dbReference type="CDD" id="cd00143">
    <property type="entry name" value="PP2Cc"/>
    <property type="match status" value="1"/>
</dbReference>
<dbReference type="SUPFAM" id="SSF81606">
    <property type="entry name" value="PP2C-like"/>
    <property type="match status" value="1"/>
</dbReference>
<organism evidence="2 3">
    <name type="scientific">Sporothrix eucalyptigena</name>
    <dbReference type="NCBI Taxonomy" id="1812306"/>
    <lineage>
        <taxon>Eukaryota</taxon>
        <taxon>Fungi</taxon>
        <taxon>Dikarya</taxon>
        <taxon>Ascomycota</taxon>
        <taxon>Pezizomycotina</taxon>
        <taxon>Sordariomycetes</taxon>
        <taxon>Sordariomycetidae</taxon>
        <taxon>Ophiostomatales</taxon>
        <taxon>Ophiostomataceae</taxon>
        <taxon>Sporothrix</taxon>
    </lineage>
</organism>
<dbReference type="PROSITE" id="PS51746">
    <property type="entry name" value="PPM_2"/>
    <property type="match status" value="1"/>
</dbReference>
<evidence type="ECO:0000259" key="1">
    <source>
        <dbReference type="PROSITE" id="PS51746"/>
    </source>
</evidence>
<dbReference type="SMART" id="SM00332">
    <property type="entry name" value="PP2Cc"/>
    <property type="match status" value="1"/>
</dbReference>
<dbReference type="InterPro" id="IPR001932">
    <property type="entry name" value="PPM-type_phosphatase-like_dom"/>
</dbReference>
<dbReference type="PANTHER" id="PTHR13832">
    <property type="entry name" value="PROTEIN PHOSPHATASE 2C"/>
    <property type="match status" value="1"/>
</dbReference>
<gene>
    <name evidence="2" type="ORF">SEUCBS140593_010304</name>
</gene>
<dbReference type="InterPro" id="IPR015655">
    <property type="entry name" value="PP2C"/>
</dbReference>
<sequence>MFSATRRLILTLKRQTARPLARRLASTNAKTLPPRRTGTPAVAAGAVSLAGAGLVWKSRTGDDIPSLDAPPAPYTSFLPPELSSDDVTSILSKNAFSVAPRNIAGLTRYDGAQVASNSPCEDHLVHGAIASPRGNGSQWAVWAVLDGHAGAETADVLSRALVPFVQHRLKETFQNDKTDTAAVEKSIAQSFKVQTMLPAFAGSCALLALYDADTGRLHVACTGDSRAVIGRQASGGAWETLPPTIDQTGYNADEVARLQKEHPGEETMTDIKRRFYSPPPLTPRYDVRTPPYLTAEPVVTTVRVEPGQPCVLILATDGLWDHMKSSQAVDLVGNWLEPSSVEVDADTEEDVPDGPFDFGHFWKGVSYKFQPERTVVKDENAAVHLIRNSLVATTERCWRDGSRLVCRTRGGCGMT</sequence>